<proteinExistence type="predicted"/>
<dbReference type="STRING" id="1217970.SAMN05444002_2636"/>
<dbReference type="Pfam" id="PF07264">
    <property type="entry name" value="EI24"/>
    <property type="match status" value="1"/>
</dbReference>
<comment type="subcellular location">
    <subcellularLocation>
        <location evidence="1">Membrane</location>
        <topology evidence="1">Multi-pass membrane protein</topology>
    </subcellularLocation>
</comment>
<evidence type="ECO:0000256" key="4">
    <source>
        <dbReference type="ARBA" id="ARBA00023136"/>
    </source>
</evidence>
<dbReference type="InterPro" id="IPR059112">
    <property type="entry name" value="CysZ/EI24"/>
</dbReference>
<dbReference type="RefSeq" id="WP_084193028.1">
    <property type="nucleotide sequence ID" value="NZ_FSRL01000001.1"/>
</dbReference>
<feature type="transmembrane region" description="Helical" evidence="5">
    <location>
        <begin position="190"/>
        <end position="213"/>
    </location>
</feature>
<feature type="transmembrane region" description="Helical" evidence="5">
    <location>
        <begin position="124"/>
        <end position="145"/>
    </location>
</feature>
<feature type="transmembrane region" description="Helical" evidence="5">
    <location>
        <begin position="21"/>
        <end position="45"/>
    </location>
</feature>
<keyword evidence="3 5" id="KW-1133">Transmembrane helix</keyword>
<dbReference type="EMBL" id="FSRL01000001">
    <property type="protein sequence ID" value="SIO08984.1"/>
    <property type="molecule type" value="Genomic_DNA"/>
</dbReference>
<organism evidence="6 7">
    <name type="scientific">Vannielia litorea</name>
    <dbReference type="NCBI Taxonomy" id="1217970"/>
    <lineage>
        <taxon>Bacteria</taxon>
        <taxon>Pseudomonadati</taxon>
        <taxon>Pseudomonadota</taxon>
        <taxon>Alphaproteobacteria</taxon>
        <taxon>Rhodobacterales</taxon>
        <taxon>Paracoccaceae</taxon>
        <taxon>Vannielia</taxon>
    </lineage>
</organism>
<evidence type="ECO:0000256" key="5">
    <source>
        <dbReference type="SAM" id="Phobius"/>
    </source>
</evidence>
<evidence type="ECO:0000313" key="7">
    <source>
        <dbReference type="Proteomes" id="UP000184932"/>
    </source>
</evidence>
<protein>
    <submittedName>
        <fullName evidence="6">Uncharacterized protein involved in cysteine biosynthesis</fullName>
    </submittedName>
</protein>
<gene>
    <name evidence="6" type="ORF">SAMN05444002_2636</name>
</gene>
<evidence type="ECO:0000256" key="1">
    <source>
        <dbReference type="ARBA" id="ARBA00004141"/>
    </source>
</evidence>
<keyword evidence="7" id="KW-1185">Reference proteome</keyword>
<accession>A0A1N6GN88</accession>
<dbReference type="AlphaFoldDB" id="A0A1N6GN88"/>
<evidence type="ECO:0000313" key="6">
    <source>
        <dbReference type="EMBL" id="SIO08984.1"/>
    </source>
</evidence>
<dbReference type="OrthoDB" id="5421146at2"/>
<sequence>MIFSDFGKAVSQMFDGPFLKVLAMGLGLTILLLFGVYGVFIWFLDWVTPDSFTIFGREVTWIDDLLSWASIALMALMSIFLMVPVASAFTGLFLEDIAAAVEARHYPDLPPVPRFPWTEALRDSIGFFGILIVVNILMLVLYIFAGPLIPLLFWAINGMLLGREYYQMVAMRRIGRQAAAASRRRHFGKIWLAGTLMAIPLSVPVVNLFIPLLGVATFTHMFHRLEPGA</sequence>
<name>A0A1N6GN88_9RHOB</name>
<keyword evidence="2 5" id="KW-0812">Transmembrane</keyword>
<dbReference type="Proteomes" id="UP000184932">
    <property type="component" value="Unassembled WGS sequence"/>
</dbReference>
<keyword evidence="4 5" id="KW-0472">Membrane</keyword>
<reference evidence="7" key="1">
    <citation type="submission" date="2016-11" db="EMBL/GenBank/DDBJ databases">
        <authorList>
            <person name="Varghese N."/>
            <person name="Submissions S."/>
        </authorList>
    </citation>
    <scope>NUCLEOTIDE SEQUENCE [LARGE SCALE GENOMIC DNA]</scope>
    <source>
        <strain evidence="7">DSM 29440</strain>
    </source>
</reference>
<evidence type="ECO:0000256" key="3">
    <source>
        <dbReference type="ARBA" id="ARBA00022989"/>
    </source>
</evidence>
<feature type="transmembrane region" description="Helical" evidence="5">
    <location>
        <begin position="65"/>
        <end position="94"/>
    </location>
</feature>
<evidence type="ECO:0000256" key="2">
    <source>
        <dbReference type="ARBA" id="ARBA00022692"/>
    </source>
</evidence>